<dbReference type="RefSeq" id="WP_249308914.1">
    <property type="nucleotide sequence ID" value="NZ_JACRSZ010000011.1"/>
</dbReference>
<organism evidence="2 3">
    <name type="scientific">Jingyaoa shaoxingensis</name>
    <dbReference type="NCBI Taxonomy" id="2763671"/>
    <lineage>
        <taxon>Bacteria</taxon>
        <taxon>Bacillati</taxon>
        <taxon>Bacillota</taxon>
        <taxon>Clostridia</taxon>
        <taxon>Lachnospirales</taxon>
        <taxon>Lachnospiraceae</taxon>
        <taxon>Jingyaoa</taxon>
    </lineage>
</organism>
<evidence type="ECO:0000259" key="1">
    <source>
        <dbReference type="Pfam" id="PF04448"/>
    </source>
</evidence>
<comment type="caution">
    <text evidence="2">The sequence shown here is derived from an EMBL/GenBank/DDBJ whole genome shotgun (WGS) entry which is preliminary data.</text>
</comment>
<keyword evidence="3" id="KW-1185">Reference proteome</keyword>
<proteinExistence type="predicted"/>
<dbReference type="EMBL" id="JACRSZ010000011">
    <property type="protein sequence ID" value="MBC8573626.1"/>
    <property type="molecule type" value="Genomic_DNA"/>
</dbReference>
<dbReference type="InterPro" id="IPR007539">
    <property type="entry name" value="DUF551"/>
</dbReference>
<name>A0ABR7NB43_9FIRM</name>
<gene>
    <name evidence="2" type="ORF">H8716_11120</name>
</gene>
<feature type="domain" description="DUF551" evidence="1">
    <location>
        <begin position="48"/>
        <end position="116"/>
    </location>
</feature>
<dbReference type="Pfam" id="PF04448">
    <property type="entry name" value="DUF551"/>
    <property type="match status" value="1"/>
</dbReference>
<dbReference type="Proteomes" id="UP000657421">
    <property type="component" value="Unassembled WGS sequence"/>
</dbReference>
<evidence type="ECO:0000313" key="3">
    <source>
        <dbReference type="Proteomes" id="UP000657421"/>
    </source>
</evidence>
<reference evidence="2 3" key="1">
    <citation type="submission" date="2020-08" db="EMBL/GenBank/DDBJ databases">
        <title>Genome public.</title>
        <authorList>
            <person name="Liu C."/>
            <person name="Sun Q."/>
        </authorList>
    </citation>
    <scope>NUCLEOTIDE SEQUENCE [LARGE SCALE GENOMIC DNA]</scope>
    <source>
        <strain evidence="2 3">NSJ-46</strain>
    </source>
</reference>
<sequence>MCDGIKLVCNEAGEWEKYDDTWDITIHCRDEQENEKIRAILTNLNLSGWIATKDKLPEKFKTVLCWARDKTIAGGETYILGSQDNGCWFLKTYDIATQSYPVKDYEVVAWRELPEPYVEVEK</sequence>
<protein>
    <submittedName>
        <fullName evidence="2">DUF551 domain-containing protein</fullName>
    </submittedName>
</protein>
<evidence type="ECO:0000313" key="2">
    <source>
        <dbReference type="EMBL" id="MBC8573626.1"/>
    </source>
</evidence>
<accession>A0ABR7NB43</accession>